<gene>
    <name evidence="1" type="ORF">CCMP2556_LOCUS34821</name>
</gene>
<protein>
    <recommendedName>
        <fullName evidence="3">Sushi domain-containing protein</fullName>
    </recommendedName>
</protein>
<accession>A0ABP0P5A1</accession>
<comment type="caution">
    <text evidence="1">The sequence shown here is derived from an EMBL/GenBank/DDBJ whole genome shotgun (WGS) entry which is preliminary data.</text>
</comment>
<name>A0ABP0P5A1_9DINO</name>
<evidence type="ECO:0000313" key="2">
    <source>
        <dbReference type="Proteomes" id="UP001642484"/>
    </source>
</evidence>
<evidence type="ECO:0008006" key="3">
    <source>
        <dbReference type="Google" id="ProtNLM"/>
    </source>
</evidence>
<proteinExistence type="predicted"/>
<feature type="non-terminal residue" evidence="1">
    <location>
        <position position="1"/>
    </location>
</feature>
<keyword evidence="2" id="KW-1185">Reference proteome</keyword>
<dbReference type="Proteomes" id="UP001642484">
    <property type="component" value="Unassembled WGS sequence"/>
</dbReference>
<evidence type="ECO:0000313" key="1">
    <source>
        <dbReference type="EMBL" id="CAK9070793.1"/>
    </source>
</evidence>
<dbReference type="EMBL" id="CAXAMN010022558">
    <property type="protein sequence ID" value="CAK9070793.1"/>
    <property type="molecule type" value="Genomic_DNA"/>
</dbReference>
<organism evidence="1 2">
    <name type="scientific">Durusdinium trenchii</name>
    <dbReference type="NCBI Taxonomy" id="1381693"/>
    <lineage>
        <taxon>Eukaryota</taxon>
        <taxon>Sar</taxon>
        <taxon>Alveolata</taxon>
        <taxon>Dinophyceae</taxon>
        <taxon>Suessiales</taxon>
        <taxon>Symbiodiniaceae</taxon>
        <taxon>Durusdinium</taxon>
    </lineage>
</organism>
<reference evidence="1 2" key="1">
    <citation type="submission" date="2024-02" db="EMBL/GenBank/DDBJ databases">
        <authorList>
            <person name="Chen Y."/>
            <person name="Shah S."/>
            <person name="Dougan E. K."/>
            <person name="Thang M."/>
            <person name="Chan C."/>
        </authorList>
    </citation>
    <scope>NUCLEOTIDE SEQUENCE [LARGE SCALE GENOMIC DNA]</scope>
</reference>
<sequence>VGEVRVNCGRLGNYSSVENLCAPKACSAGVTLPVTFRSLSSSVTTSIGLAHLQQETTSCSAINEALRGDLRIDCQYGDHVVDTSSCYMVCLPSRPTSVIFAGQTTEIATPQELMEGKGFFKPCSDLATGYAGSVSATCNAGTLEVDVAMCEWRPQHGERRTEEGHALAELCGEFSVPVQGLRKDQLIDILFEIDNAATFGAECKSSPLGFEDLLAVCVKARVRYFRQKKALSSDQFPSFEGLWHDLTFLNSSSSPKTSQGLQ</sequence>